<evidence type="ECO:0000313" key="3">
    <source>
        <dbReference type="Proteomes" id="UP000309667"/>
    </source>
</evidence>
<dbReference type="InterPro" id="IPR013830">
    <property type="entry name" value="SGNH_hydro"/>
</dbReference>
<dbReference type="SUPFAM" id="SSF52266">
    <property type="entry name" value="SGNH hydrolase"/>
    <property type="match status" value="1"/>
</dbReference>
<organism evidence="2 3">
    <name type="scientific">Rhizobium rhizophilum</name>
    <dbReference type="NCBI Taxonomy" id="1850373"/>
    <lineage>
        <taxon>Bacteria</taxon>
        <taxon>Pseudomonadati</taxon>
        <taxon>Pseudomonadota</taxon>
        <taxon>Alphaproteobacteria</taxon>
        <taxon>Hyphomicrobiales</taxon>
        <taxon>Rhizobiaceae</taxon>
        <taxon>Rhizobium/Agrobacterium group</taxon>
        <taxon>Rhizobium</taxon>
    </lineage>
</organism>
<gene>
    <name evidence="2" type="ORF">E9677_17865</name>
</gene>
<sequence length="221" mass="23287">MKTVLAFGDSLTWGADPATGLRHPPEFRWPEVLEAGLFGAARVIGDGLGGRTTCYDDHTGPACRNGAKALLVALGSHMPLDLVVIMLGTNDIKPSHGGQAEPAVSGMRRLAQIIETFPYKPRPAVPRLMIVAPPACVAGPQDLPAAGRRISESERLSPLFRQLATEVSAEFFDAGTVATASPIDGVHLSAEATRAIGQALVAPVRSILADTALLVEEHCRI</sequence>
<dbReference type="Gene3D" id="3.40.50.1110">
    <property type="entry name" value="SGNH hydrolase"/>
    <property type="match status" value="1"/>
</dbReference>
<evidence type="ECO:0000259" key="1">
    <source>
        <dbReference type="Pfam" id="PF13472"/>
    </source>
</evidence>
<accession>A0ABY2QUI5</accession>
<feature type="domain" description="SGNH hydrolase-type esterase" evidence="1">
    <location>
        <begin position="6"/>
        <end position="192"/>
    </location>
</feature>
<name>A0ABY2QUI5_9HYPH</name>
<dbReference type="RefSeq" id="WP_136559394.1">
    <property type="nucleotide sequence ID" value="NZ_STGT01000004.1"/>
</dbReference>
<dbReference type="InterPro" id="IPR036514">
    <property type="entry name" value="SGNH_hydro_sf"/>
</dbReference>
<evidence type="ECO:0000313" key="2">
    <source>
        <dbReference type="EMBL" id="THV12604.1"/>
    </source>
</evidence>
<protein>
    <submittedName>
        <fullName evidence="2">Arylesterase</fullName>
    </submittedName>
</protein>
<dbReference type="Pfam" id="PF13472">
    <property type="entry name" value="Lipase_GDSL_2"/>
    <property type="match status" value="1"/>
</dbReference>
<dbReference type="EMBL" id="STGT01000004">
    <property type="protein sequence ID" value="THV12604.1"/>
    <property type="molecule type" value="Genomic_DNA"/>
</dbReference>
<proteinExistence type="predicted"/>
<reference evidence="2 3" key="1">
    <citation type="submission" date="2019-04" db="EMBL/GenBank/DDBJ databases">
        <title>Genome sequence of strain 7209-2.</title>
        <authorList>
            <person name="Gao J."/>
            <person name="Sun J."/>
        </authorList>
    </citation>
    <scope>NUCLEOTIDE SEQUENCE [LARGE SCALE GENOMIC DNA]</scope>
    <source>
        <strain evidence="2 3">7209-2</strain>
    </source>
</reference>
<keyword evidence="3" id="KW-1185">Reference proteome</keyword>
<comment type="caution">
    <text evidence="2">The sequence shown here is derived from an EMBL/GenBank/DDBJ whole genome shotgun (WGS) entry which is preliminary data.</text>
</comment>
<dbReference type="Proteomes" id="UP000309667">
    <property type="component" value="Unassembled WGS sequence"/>
</dbReference>
<dbReference type="CDD" id="cd01839">
    <property type="entry name" value="SGNH_arylesterase_like"/>
    <property type="match status" value="1"/>
</dbReference>